<accession>A0A0R2L8F2</accession>
<dbReference type="Proteomes" id="UP000051139">
    <property type="component" value="Unassembled WGS sequence"/>
</dbReference>
<dbReference type="SMART" id="SM00530">
    <property type="entry name" value="HTH_XRE"/>
    <property type="match status" value="1"/>
</dbReference>
<evidence type="ECO:0000313" key="4">
    <source>
        <dbReference type="EMBL" id="GEK29557.1"/>
    </source>
</evidence>
<keyword evidence="1" id="KW-0238">DNA-binding</keyword>
<evidence type="ECO:0000313" key="7">
    <source>
        <dbReference type="Proteomes" id="UP000321429"/>
    </source>
</evidence>
<dbReference type="Proteomes" id="UP000321429">
    <property type="component" value="Unassembled WGS sequence"/>
</dbReference>
<dbReference type="PANTHER" id="PTHR46558">
    <property type="entry name" value="TRACRIPTIONAL REGULATORY PROTEIN-RELATED-RELATED"/>
    <property type="match status" value="1"/>
</dbReference>
<gene>
    <name evidence="5" type="ORF">IV55_GL001758</name>
    <name evidence="4" type="ORF">LSI01_18680</name>
</gene>
<reference evidence="4 7" key="2">
    <citation type="submission" date="2019-07" db="EMBL/GenBank/DDBJ databases">
        <title>Whole genome shotgun sequence of Lactobacillus siliginis NBRC 101315.</title>
        <authorList>
            <person name="Hosoyama A."/>
            <person name="Uohara A."/>
            <person name="Ohji S."/>
            <person name="Ichikawa N."/>
        </authorList>
    </citation>
    <scope>NUCLEOTIDE SEQUENCE [LARGE SCALE GENOMIC DNA]</scope>
    <source>
        <strain evidence="4 7">NBRC 101315</strain>
    </source>
</reference>
<keyword evidence="2" id="KW-1133">Transmembrane helix</keyword>
<dbReference type="CDD" id="cd00093">
    <property type="entry name" value="HTH_XRE"/>
    <property type="match status" value="1"/>
</dbReference>
<feature type="transmembrane region" description="Helical" evidence="2">
    <location>
        <begin position="117"/>
        <end position="136"/>
    </location>
</feature>
<evidence type="ECO:0000313" key="6">
    <source>
        <dbReference type="Proteomes" id="UP000051139"/>
    </source>
</evidence>
<feature type="domain" description="HTH cro/C1-type" evidence="3">
    <location>
        <begin position="7"/>
        <end position="61"/>
    </location>
</feature>
<sequence>MNLAECLKQARIDRGLSQAEVADKLNIARQSISKWETGRTLPDLENLIRLSDLFDLSLDNLIKGDVSMRDKISHDRQRYIFAKIFITIFIIALVLTAIIYASLAATTPPLEARFMGYLPWLIMLVIPCICLGWLGWHYYPHFSRRSKVVLIVGLAGTIAGIMLLLISAFIYNASF</sequence>
<dbReference type="PROSITE" id="PS50943">
    <property type="entry name" value="HTH_CROC1"/>
    <property type="match status" value="1"/>
</dbReference>
<proteinExistence type="predicted"/>
<evidence type="ECO:0000313" key="5">
    <source>
        <dbReference type="EMBL" id="KRN95660.1"/>
    </source>
</evidence>
<evidence type="ECO:0000259" key="3">
    <source>
        <dbReference type="PROSITE" id="PS50943"/>
    </source>
</evidence>
<dbReference type="PANTHER" id="PTHR46558:SF15">
    <property type="entry name" value="HELIX-TURN-HELIX DOMAIN PROTEIN"/>
    <property type="match status" value="1"/>
</dbReference>
<comment type="caution">
    <text evidence="5">The sequence shown here is derived from an EMBL/GenBank/DDBJ whole genome shotgun (WGS) entry which is preliminary data.</text>
</comment>
<dbReference type="EMBL" id="BJUD01000071">
    <property type="protein sequence ID" value="GEK29557.1"/>
    <property type="molecule type" value="Genomic_DNA"/>
</dbReference>
<dbReference type="AlphaFoldDB" id="A0A0R2L8F2"/>
<evidence type="ECO:0000256" key="1">
    <source>
        <dbReference type="ARBA" id="ARBA00023125"/>
    </source>
</evidence>
<organism evidence="5 6">
    <name type="scientific">Furfurilactobacillus siliginis</name>
    <dbReference type="NCBI Taxonomy" id="348151"/>
    <lineage>
        <taxon>Bacteria</taxon>
        <taxon>Bacillati</taxon>
        <taxon>Bacillota</taxon>
        <taxon>Bacilli</taxon>
        <taxon>Lactobacillales</taxon>
        <taxon>Lactobacillaceae</taxon>
        <taxon>Furfurilactobacillus</taxon>
    </lineage>
</organism>
<name>A0A0R2L8F2_9LACO</name>
<reference evidence="5 6" key="1">
    <citation type="journal article" date="2015" name="Genome Announc.">
        <title>Expanding the biotechnology potential of lactobacilli through comparative genomics of 213 strains and associated genera.</title>
        <authorList>
            <person name="Sun Z."/>
            <person name="Harris H.M."/>
            <person name="McCann A."/>
            <person name="Guo C."/>
            <person name="Argimon S."/>
            <person name="Zhang W."/>
            <person name="Yang X."/>
            <person name="Jeffery I.B."/>
            <person name="Cooney J.C."/>
            <person name="Kagawa T.F."/>
            <person name="Liu W."/>
            <person name="Song Y."/>
            <person name="Salvetti E."/>
            <person name="Wrobel A."/>
            <person name="Rasinkangas P."/>
            <person name="Parkhill J."/>
            <person name="Rea M.C."/>
            <person name="O'Sullivan O."/>
            <person name="Ritari J."/>
            <person name="Douillard F.P."/>
            <person name="Paul Ross R."/>
            <person name="Yang R."/>
            <person name="Briner A.E."/>
            <person name="Felis G.E."/>
            <person name="de Vos W.M."/>
            <person name="Barrangou R."/>
            <person name="Klaenhammer T.R."/>
            <person name="Caufield P.W."/>
            <person name="Cui Y."/>
            <person name="Zhang H."/>
            <person name="O'Toole P.W."/>
        </authorList>
    </citation>
    <scope>NUCLEOTIDE SEQUENCE [LARGE SCALE GENOMIC DNA]</scope>
    <source>
        <strain evidence="5 6">DSM 22696</strain>
    </source>
</reference>
<dbReference type="Gene3D" id="1.10.260.40">
    <property type="entry name" value="lambda repressor-like DNA-binding domains"/>
    <property type="match status" value="1"/>
</dbReference>
<dbReference type="PATRIC" id="fig|348151.3.peg.1809"/>
<dbReference type="EMBL" id="JQCB01000007">
    <property type="protein sequence ID" value="KRN95660.1"/>
    <property type="molecule type" value="Genomic_DNA"/>
</dbReference>
<dbReference type="RefSeq" id="WP_057810334.1">
    <property type="nucleotide sequence ID" value="NZ_BJUD01000071.1"/>
</dbReference>
<feature type="transmembrane region" description="Helical" evidence="2">
    <location>
        <begin position="79"/>
        <end position="105"/>
    </location>
</feature>
<dbReference type="GO" id="GO:0003677">
    <property type="term" value="F:DNA binding"/>
    <property type="evidence" value="ECO:0007669"/>
    <property type="project" value="UniProtKB-KW"/>
</dbReference>
<feature type="transmembrane region" description="Helical" evidence="2">
    <location>
        <begin position="148"/>
        <end position="171"/>
    </location>
</feature>
<dbReference type="SUPFAM" id="SSF47413">
    <property type="entry name" value="lambda repressor-like DNA-binding domains"/>
    <property type="match status" value="1"/>
</dbReference>
<dbReference type="Pfam" id="PF01381">
    <property type="entry name" value="HTH_3"/>
    <property type="match status" value="1"/>
</dbReference>
<dbReference type="InterPro" id="IPR010982">
    <property type="entry name" value="Lambda_DNA-bd_dom_sf"/>
</dbReference>
<keyword evidence="2" id="KW-0472">Membrane</keyword>
<evidence type="ECO:0000256" key="2">
    <source>
        <dbReference type="SAM" id="Phobius"/>
    </source>
</evidence>
<dbReference type="OrthoDB" id="9805856at2"/>
<dbReference type="STRING" id="348151.IV55_GL001758"/>
<keyword evidence="2" id="KW-0812">Transmembrane</keyword>
<keyword evidence="6" id="KW-1185">Reference proteome</keyword>
<dbReference type="InterPro" id="IPR001387">
    <property type="entry name" value="Cro/C1-type_HTH"/>
</dbReference>
<protein>
    <recommendedName>
        <fullName evidence="3">HTH cro/C1-type domain-containing protein</fullName>
    </recommendedName>
</protein>